<dbReference type="GO" id="GO:0006950">
    <property type="term" value="P:response to stress"/>
    <property type="evidence" value="ECO:0007669"/>
    <property type="project" value="TreeGrafter"/>
</dbReference>
<evidence type="ECO:0000259" key="1">
    <source>
        <dbReference type="PROSITE" id="PS50995"/>
    </source>
</evidence>
<dbReference type="PANTHER" id="PTHR33164:SF99">
    <property type="entry name" value="MARR FAMILY REGULATORY PROTEIN"/>
    <property type="match status" value="1"/>
</dbReference>
<accession>A0A255G271</accession>
<dbReference type="Gene3D" id="1.10.10.10">
    <property type="entry name" value="Winged helix-like DNA-binding domain superfamily/Winged helix DNA-binding domain"/>
    <property type="match status" value="1"/>
</dbReference>
<dbReference type="AlphaFoldDB" id="A0A255G271"/>
<name>A0A255G271_9ACTN</name>
<dbReference type="PROSITE" id="PS50995">
    <property type="entry name" value="HTH_MARR_2"/>
    <property type="match status" value="1"/>
</dbReference>
<evidence type="ECO:0000313" key="3">
    <source>
        <dbReference type="Proteomes" id="UP000215896"/>
    </source>
</evidence>
<dbReference type="OrthoDB" id="8966183at2"/>
<dbReference type="EMBL" id="NMVO01000017">
    <property type="protein sequence ID" value="OYO09582.1"/>
    <property type="molecule type" value="Genomic_DNA"/>
</dbReference>
<organism evidence="2 3">
    <name type="scientific">Enemella evansiae</name>
    <dbReference type="NCBI Taxonomy" id="2016499"/>
    <lineage>
        <taxon>Bacteria</taxon>
        <taxon>Bacillati</taxon>
        <taxon>Actinomycetota</taxon>
        <taxon>Actinomycetes</taxon>
        <taxon>Propionibacteriales</taxon>
        <taxon>Propionibacteriaceae</taxon>
        <taxon>Enemella</taxon>
    </lineage>
</organism>
<gene>
    <name evidence="2" type="ORF">CGZ94_18140</name>
</gene>
<dbReference type="GO" id="GO:0003700">
    <property type="term" value="F:DNA-binding transcription factor activity"/>
    <property type="evidence" value="ECO:0007669"/>
    <property type="project" value="InterPro"/>
</dbReference>
<proteinExistence type="predicted"/>
<dbReference type="InterPro" id="IPR039422">
    <property type="entry name" value="MarR/SlyA-like"/>
</dbReference>
<dbReference type="InterPro" id="IPR000835">
    <property type="entry name" value="HTH_MarR-typ"/>
</dbReference>
<comment type="caution">
    <text evidence="2">The sequence shown here is derived from an EMBL/GenBank/DDBJ whole genome shotgun (WGS) entry which is preliminary data.</text>
</comment>
<dbReference type="InterPro" id="IPR036388">
    <property type="entry name" value="WH-like_DNA-bd_sf"/>
</dbReference>
<evidence type="ECO:0000313" key="2">
    <source>
        <dbReference type="EMBL" id="OYO09582.1"/>
    </source>
</evidence>
<dbReference type="InterPro" id="IPR036390">
    <property type="entry name" value="WH_DNA-bd_sf"/>
</dbReference>
<sequence length="179" mass="20007">MIRLLGRSHFMIPQWLMWSCFDRDPIARSGQWLRWVSIRCMAEETTVPPRVVGRLLIQVADRAKDAFGAAVGKHGLTATQARTVLSLHEPHSMRELAAAMACDASNITGIADRLERLGLIERVSGSDRRVKLLTLTAAGRKVRRQLARAVSSDPFPTDVLTEAEQAELERLLRKILASR</sequence>
<dbReference type="PANTHER" id="PTHR33164">
    <property type="entry name" value="TRANSCRIPTIONAL REGULATOR, MARR FAMILY"/>
    <property type="match status" value="1"/>
</dbReference>
<reference evidence="2 3" key="1">
    <citation type="submission" date="2017-07" db="EMBL/GenBank/DDBJ databases">
        <title>Draft whole genome sequences of clinical Proprionibacteriaceae strains.</title>
        <authorList>
            <person name="Bernier A.-M."/>
            <person name="Bernard K."/>
            <person name="Domingo M.-C."/>
        </authorList>
    </citation>
    <scope>NUCLEOTIDE SEQUENCE [LARGE SCALE GENOMIC DNA]</scope>
    <source>
        <strain evidence="2 3">NML 030167</strain>
    </source>
</reference>
<dbReference type="PRINTS" id="PR00598">
    <property type="entry name" value="HTHMARR"/>
</dbReference>
<dbReference type="SMART" id="SM00347">
    <property type="entry name" value="HTH_MARR"/>
    <property type="match status" value="1"/>
</dbReference>
<feature type="domain" description="HTH marR-type" evidence="1">
    <location>
        <begin position="49"/>
        <end position="177"/>
    </location>
</feature>
<protein>
    <submittedName>
        <fullName evidence="2">MarR family transcriptional regulator</fullName>
    </submittedName>
</protein>
<dbReference type="SUPFAM" id="SSF46785">
    <property type="entry name" value="Winged helix' DNA-binding domain"/>
    <property type="match status" value="1"/>
</dbReference>
<dbReference type="Pfam" id="PF01047">
    <property type="entry name" value="MarR"/>
    <property type="match status" value="1"/>
</dbReference>
<keyword evidence="3" id="KW-1185">Reference proteome</keyword>
<dbReference type="Proteomes" id="UP000215896">
    <property type="component" value="Unassembled WGS sequence"/>
</dbReference>